<keyword evidence="1" id="KW-0547">Nucleotide-binding</keyword>
<dbReference type="GO" id="GO:0008017">
    <property type="term" value="F:microtubule binding"/>
    <property type="evidence" value="ECO:0007669"/>
    <property type="project" value="InterPro"/>
</dbReference>
<dbReference type="OrthoDB" id="76911at2759"/>
<evidence type="ECO:0000259" key="3">
    <source>
        <dbReference type="PROSITE" id="PS50067"/>
    </source>
</evidence>
<gene>
    <name evidence="4" type="ORF">H310_06067</name>
</gene>
<comment type="similarity">
    <text evidence="1">Belongs to the TRAFAC class myosin-kinesin ATPase superfamily. Kinesin family.</text>
</comment>
<sequence>MEPIAVIGRVHALADTGGDVPDGLGVCDSTLTWIHHAEEKQFVFNRVVDANESPTDVVGGDMVVAAAAGMNTAVFAIGQQGSGKSTTLFGPDGIIAYVAKGLLVAQCSVALSLVEIYGDMATDVLHGNAHVFRPQYHPLIGGYGADVARIDVPDVAMLVQVLRLGIRAMAIDAIVTNKTTTKSSRVVTLHVTSMDGKRWSRVDFVDMAAPGNARRPLVPGDVGYRLEQGPMNLIECAKLLADDVPVDKVPLQGASSLVTLVSHTLGGRCKTFVIAHVIQSALHNDENLGTLRLAMLLRGIRNVVEPNAYGAAYIVSQIEGDVQGERDHLDKVKRQLSSAASKSLHQDSVEVDHQSARTKIKALESVVHAFQKSALERADDWLKFKRRVDNDETKLGSKVVASDRTIHHLHLVRLHDDRLFSGVIAYHVAAADSKMSRDSTADIVLVGGGTCVSAAHCELHVPVPGTVEVVVVGAPSVVCLVNGRPLAAGAAPRALVHGDTLTCGSRNVFRVVHPDETIHPSSRDDIQHVKTYRDAWLDRGAVLQTYRHPLANTLTHDEAQRRCHAALTSILDRIASIRTMFAQSVVDVDDERDVHDVMLQRGAAPPPKYMATRVRPDTIKRLSTAAIAEMNALESRIYSRDTMRLLDAVDEFAAMCQELCTPIDVRAVPMVNHAAMTNDDDPIDRDQLSTDIWVVLSNPSNARERIILRPADFEIRLALLRVLFQQHQVKRPVGAPSTKTGIALSPRVAAGTGDGDPLHLTSTEERIGVARVHLGKLAYYFDVDDALPIVSDAGQVVGHLMVQIQPHVAHTDVHAVRPDRVQFIHRVNHDVDHEEELRDAIGMDVTVAYRVNIRGARGLPPQVTSNVFVEYVFFEDSAANTTSPSACKSRHPVIEQAFMHHVLITDEFCQYVAMTALEFQVFGYRGDHVVAGPQKKRDEMFWMEMEAKAMHAVVQGLQEKVGSLESQLHTREAELRRCRAQIDVAKLHETNDTTQQSPPAVVEAKHPDGASEAQETCKAVGRRRRTPDLKLAGMLGKGLDDIRSGVCLVM</sequence>
<dbReference type="eggNOG" id="KOG0241">
    <property type="taxonomic scope" value="Eukaryota"/>
</dbReference>
<dbReference type="SUPFAM" id="SSF52540">
    <property type="entry name" value="P-loop containing nucleoside triphosphate hydrolases"/>
    <property type="match status" value="1"/>
</dbReference>
<evidence type="ECO:0000256" key="2">
    <source>
        <dbReference type="SAM" id="MobiDB-lite"/>
    </source>
</evidence>
<dbReference type="GO" id="GO:0003777">
    <property type="term" value="F:microtubule motor activity"/>
    <property type="evidence" value="ECO:0007669"/>
    <property type="project" value="InterPro"/>
</dbReference>
<accession>A0A024U828</accession>
<feature type="binding site" evidence="1">
    <location>
        <begin position="78"/>
        <end position="85"/>
    </location>
    <ligand>
        <name>ATP</name>
        <dbReference type="ChEBI" id="CHEBI:30616"/>
    </ligand>
</feature>
<protein>
    <recommendedName>
        <fullName evidence="3">Kinesin motor domain-containing protein</fullName>
    </recommendedName>
</protein>
<dbReference type="InterPro" id="IPR008984">
    <property type="entry name" value="SMAD_FHA_dom_sf"/>
</dbReference>
<keyword evidence="1" id="KW-0067">ATP-binding</keyword>
<dbReference type="Pfam" id="PF00225">
    <property type="entry name" value="Kinesin"/>
    <property type="match status" value="1"/>
</dbReference>
<dbReference type="GO" id="GO:0005874">
    <property type="term" value="C:microtubule"/>
    <property type="evidence" value="ECO:0007669"/>
    <property type="project" value="TreeGrafter"/>
</dbReference>
<dbReference type="SUPFAM" id="SSF49879">
    <property type="entry name" value="SMAD/FHA domain"/>
    <property type="match status" value="1"/>
</dbReference>
<dbReference type="PANTHER" id="PTHR24115">
    <property type="entry name" value="KINESIN-RELATED"/>
    <property type="match status" value="1"/>
</dbReference>
<dbReference type="GO" id="GO:0016887">
    <property type="term" value="F:ATP hydrolysis activity"/>
    <property type="evidence" value="ECO:0007669"/>
    <property type="project" value="TreeGrafter"/>
</dbReference>
<dbReference type="VEuPathDB" id="FungiDB:H310_06067"/>
<dbReference type="AlphaFoldDB" id="A0A024U828"/>
<feature type="domain" description="Kinesin motor" evidence="3">
    <location>
        <begin position="3"/>
        <end position="300"/>
    </location>
</feature>
<proteinExistence type="inferred from homology"/>
<dbReference type="PROSITE" id="PS50067">
    <property type="entry name" value="KINESIN_MOTOR_2"/>
    <property type="match status" value="1"/>
</dbReference>
<dbReference type="PRINTS" id="PR00380">
    <property type="entry name" value="KINESINHEAVY"/>
</dbReference>
<reference evidence="4" key="1">
    <citation type="submission" date="2013-12" db="EMBL/GenBank/DDBJ databases">
        <title>The Genome Sequence of Aphanomyces invadans NJM9701.</title>
        <authorList>
            <consortium name="The Broad Institute Genomics Platform"/>
            <person name="Russ C."/>
            <person name="Tyler B."/>
            <person name="van West P."/>
            <person name="Dieguez-Uribeondo J."/>
            <person name="Young S.K."/>
            <person name="Zeng Q."/>
            <person name="Gargeya S."/>
            <person name="Fitzgerald M."/>
            <person name="Abouelleil A."/>
            <person name="Alvarado L."/>
            <person name="Chapman S.B."/>
            <person name="Gainer-Dewar J."/>
            <person name="Goldberg J."/>
            <person name="Griggs A."/>
            <person name="Gujja S."/>
            <person name="Hansen M."/>
            <person name="Howarth C."/>
            <person name="Imamovic A."/>
            <person name="Ireland A."/>
            <person name="Larimer J."/>
            <person name="McCowan C."/>
            <person name="Murphy C."/>
            <person name="Pearson M."/>
            <person name="Poon T.W."/>
            <person name="Priest M."/>
            <person name="Roberts A."/>
            <person name="Saif S."/>
            <person name="Shea T."/>
            <person name="Sykes S."/>
            <person name="Wortman J."/>
            <person name="Nusbaum C."/>
            <person name="Birren B."/>
        </authorList>
    </citation>
    <scope>NUCLEOTIDE SEQUENCE [LARGE SCALE GENOMIC DNA]</scope>
    <source>
        <strain evidence="4">NJM9701</strain>
    </source>
</reference>
<dbReference type="SMART" id="SM00129">
    <property type="entry name" value="KISc"/>
    <property type="match status" value="1"/>
</dbReference>
<dbReference type="Gene3D" id="3.40.850.10">
    <property type="entry name" value="Kinesin motor domain"/>
    <property type="match status" value="1"/>
</dbReference>
<dbReference type="GO" id="GO:0005871">
    <property type="term" value="C:kinesin complex"/>
    <property type="evidence" value="ECO:0007669"/>
    <property type="project" value="TreeGrafter"/>
</dbReference>
<dbReference type="InterPro" id="IPR001752">
    <property type="entry name" value="Kinesin_motor_dom"/>
</dbReference>
<keyword evidence="1" id="KW-0505">Motor protein</keyword>
<organism evidence="4">
    <name type="scientific">Aphanomyces invadans</name>
    <dbReference type="NCBI Taxonomy" id="157072"/>
    <lineage>
        <taxon>Eukaryota</taxon>
        <taxon>Sar</taxon>
        <taxon>Stramenopiles</taxon>
        <taxon>Oomycota</taxon>
        <taxon>Saprolegniomycetes</taxon>
        <taxon>Saprolegniales</taxon>
        <taxon>Verrucalvaceae</taxon>
        <taxon>Aphanomyces</taxon>
    </lineage>
</organism>
<name>A0A024U828_9STRA</name>
<evidence type="ECO:0000256" key="1">
    <source>
        <dbReference type="PROSITE-ProRule" id="PRU00283"/>
    </source>
</evidence>
<dbReference type="InterPro" id="IPR027640">
    <property type="entry name" value="Kinesin-like_fam"/>
</dbReference>
<evidence type="ECO:0000313" key="4">
    <source>
        <dbReference type="EMBL" id="ETW02596.1"/>
    </source>
</evidence>
<feature type="region of interest" description="Disordered" evidence="2">
    <location>
        <begin position="990"/>
        <end position="1023"/>
    </location>
</feature>
<dbReference type="InterPro" id="IPR036961">
    <property type="entry name" value="Kinesin_motor_dom_sf"/>
</dbReference>
<dbReference type="GO" id="GO:0007018">
    <property type="term" value="P:microtubule-based movement"/>
    <property type="evidence" value="ECO:0007669"/>
    <property type="project" value="InterPro"/>
</dbReference>
<dbReference type="GeneID" id="20083117"/>
<dbReference type="RefSeq" id="XP_008869201.1">
    <property type="nucleotide sequence ID" value="XM_008870979.1"/>
</dbReference>
<dbReference type="STRING" id="157072.A0A024U828"/>
<dbReference type="InterPro" id="IPR027417">
    <property type="entry name" value="P-loop_NTPase"/>
</dbReference>
<dbReference type="GO" id="GO:0005524">
    <property type="term" value="F:ATP binding"/>
    <property type="evidence" value="ECO:0007669"/>
    <property type="project" value="UniProtKB-UniRule"/>
</dbReference>
<dbReference type="Gene3D" id="2.60.200.20">
    <property type="match status" value="1"/>
</dbReference>
<dbReference type="EMBL" id="KI913961">
    <property type="protein sequence ID" value="ETW02596.1"/>
    <property type="molecule type" value="Genomic_DNA"/>
</dbReference>